<proteinExistence type="inferred from homology"/>
<feature type="compositionally biased region" description="Polar residues" evidence="3">
    <location>
        <begin position="118"/>
        <end position="130"/>
    </location>
</feature>
<keyword evidence="4" id="KW-1185">Reference proteome</keyword>
<dbReference type="PANTHER" id="PTHR12774">
    <property type="entry name" value="PEROXISOMAL BIOGENESIS FACTOR 19"/>
    <property type="match status" value="1"/>
</dbReference>
<dbReference type="InterPro" id="IPR006708">
    <property type="entry name" value="Pex19"/>
</dbReference>
<feature type="region of interest" description="Disordered" evidence="3">
    <location>
        <begin position="118"/>
        <end position="137"/>
    </location>
</feature>
<feature type="region of interest" description="Disordered" evidence="3">
    <location>
        <begin position="1"/>
        <end position="71"/>
    </location>
</feature>
<evidence type="ECO:0000313" key="5">
    <source>
        <dbReference type="RefSeq" id="XP_014674428.1"/>
    </source>
</evidence>
<evidence type="ECO:0000256" key="3">
    <source>
        <dbReference type="SAM" id="MobiDB-lite"/>
    </source>
</evidence>
<evidence type="ECO:0000313" key="4">
    <source>
        <dbReference type="Proteomes" id="UP000695022"/>
    </source>
</evidence>
<reference evidence="5" key="1">
    <citation type="submission" date="2025-08" db="UniProtKB">
        <authorList>
            <consortium name="RefSeq"/>
        </authorList>
    </citation>
    <scope>IDENTIFICATION</scope>
</reference>
<comment type="similarity">
    <text evidence="1">Belongs to the peroxin-19 family.</text>
</comment>
<protein>
    <recommendedName>
        <fullName evidence="2">Peroxin-19</fullName>
    </recommendedName>
</protein>
<sequence>MESADSEVPKTPTCDSNTATQTDNKLTNSDKELDALLDSALEGFDQPIPTEPTGETTSASPGEAQAEGSNAEATFDTGALFKELFEAESATQASEQFEKAMQYLMVDEPELGEQFQKLTKSAQKAGSSPEANKEFAESLSGTLNSLAQDAKSLQTEFSETDILDAMNNLGVGGSEGGASDPFMPMMQGLMRNLLSKDVLYPSLKEISSKYPAWLEAKKGVIDQAEHDKYSKQCELMVTICTDYEAETPGDSDQVKQERFERVMTIMQEMQELGHPPTDITGETGGIPGMAEPALGGLQFDEHGMPKLPPGMEEQCSVM</sequence>
<accession>A0ABM1EQF7</accession>
<feature type="compositionally biased region" description="Polar residues" evidence="3">
    <location>
        <begin position="13"/>
        <end position="27"/>
    </location>
</feature>
<dbReference type="Proteomes" id="UP000695022">
    <property type="component" value="Unplaced"/>
</dbReference>
<dbReference type="GeneID" id="106814604"/>
<dbReference type="PANTHER" id="PTHR12774:SF2">
    <property type="entry name" value="PEROXISOMAL BIOGENESIS FACTOR 19"/>
    <property type="match status" value="1"/>
</dbReference>
<evidence type="ECO:0000256" key="1">
    <source>
        <dbReference type="ARBA" id="ARBA00006326"/>
    </source>
</evidence>
<gene>
    <name evidence="5" type="primary">LOC106814604</name>
</gene>
<name>A0ABM1EQF7_PRICU</name>
<dbReference type="RefSeq" id="XP_014674428.1">
    <property type="nucleotide sequence ID" value="XM_014818942.1"/>
</dbReference>
<organism evidence="4 5">
    <name type="scientific">Priapulus caudatus</name>
    <name type="common">Priapulid worm</name>
    <dbReference type="NCBI Taxonomy" id="37621"/>
    <lineage>
        <taxon>Eukaryota</taxon>
        <taxon>Metazoa</taxon>
        <taxon>Ecdysozoa</taxon>
        <taxon>Scalidophora</taxon>
        <taxon>Priapulida</taxon>
        <taxon>Priapulimorpha</taxon>
        <taxon>Priapulimorphida</taxon>
        <taxon>Priapulidae</taxon>
        <taxon>Priapulus</taxon>
    </lineage>
</organism>
<dbReference type="Gene3D" id="1.20.120.900">
    <property type="entry name" value="Pex19, mPTS binding domain"/>
    <property type="match status" value="1"/>
</dbReference>
<dbReference type="Pfam" id="PF04614">
    <property type="entry name" value="Pex19"/>
    <property type="match status" value="1"/>
</dbReference>
<dbReference type="InterPro" id="IPR038322">
    <property type="entry name" value="Pex19_C_sf"/>
</dbReference>
<evidence type="ECO:0000256" key="2">
    <source>
        <dbReference type="ARBA" id="ARBA00029688"/>
    </source>
</evidence>